<dbReference type="EnsemblPlants" id="Solyc09g092190.1.1">
    <property type="protein sequence ID" value="Solyc09g092190.1.1.1"/>
    <property type="gene ID" value="Solyc09g092190.1"/>
</dbReference>
<dbReference type="InParanoid" id="A0A3Q7IA24"/>
<dbReference type="Proteomes" id="UP000004994">
    <property type="component" value="Chromosome 9"/>
</dbReference>
<organism evidence="1">
    <name type="scientific">Solanum lycopersicum</name>
    <name type="common">Tomato</name>
    <name type="synonym">Lycopersicon esculentum</name>
    <dbReference type="NCBI Taxonomy" id="4081"/>
    <lineage>
        <taxon>Eukaryota</taxon>
        <taxon>Viridiplantae</taxon>
        <taxon>Streptophyta</taxon>
        <taxon>Embryophyta</taxon>
        <taxon>Tracheophyta</taxon>
        <taxon>Spermatophyta</taxon>
        <taxon>Magnoliopsida</taxon>
        <taxon>eudicotyledons</taxon>
        <taxon>Gunneridae</taxon>
        <taxon>Pentapetalae</taxon>
        <taxon>asterids</taxon>
        <taxon>lamiids</taxon>
        <taxon>Solanales</taxon>
        <taxon>Solanaceae</taxon>
        <taxon>Solanoideae</taxon>
        <taxon>Solaneae</taxon>
        <taxon>Solanum</taxon>
        <taxon>Solanum subgen. Lycopersicon</taxon>
    </lineage>
</organism>
<accession>A0A3Q7IA24</accession>
<proteinExistence type="predicted"/>
<evidence type="ECO:0000313" key="2">
    <source>
        <dbReference type="Proteomes" id="UP000004994"/>
    </source>
</evidence>
<dbReference type="AlphaFoldDB" id="A0A3Q7IA24"/>
<name>A0A3Q7IA24_SOLLC</name>
<keyword evidence="2" id="KW-1185">Reference proteome</keyword>
<reference evidence="1" key="1">
    <citation type="journal article" date="2012" name="Nature">
        <title>The tomato genome sequence provides insights into fleshy fruit evolution.</title>
        <authorList>
            <consortium name="Tomato Genome Consortium"/>
        </authorList>
    </citation>
    <scope>NUCLEOTIDE SEQUENCE [LARGE SCALE GENOMIC DNA]</scope>
    <source>
        <strain evidence="1">cv. Heinz 1706</strain>
    </source>
</reference>
<dbReference type="Gramene" id="Solyc09g092190.1.1">
    <property type="protein sequence ID" value="Solyc09g092190.1.1.1"/>
    <property type="gene ID" value="Solyc09g092190.1"/>
</dbReference>
<sequence>MSSTKRTTTTKGLVYSRDVEVFHYYKAKRLVDYVDAFDYYHDNETFEEKDIEVEKENKKILKKNREFEAKCRTKTINAERSMKERINTQF</sequence>
<evidence type="ECO:0000313" key="1">
    <source>
        <dbReference type="EnsemblPlants" id="Solyc09g092190.1.1.1"/>
    </source>
</evidence>
<reference evidence="1" key="2">
    <citation type="submission" date="2019-01" db="UniProtKB">
        <authorList>
            <consortium name="EnsemblPlants"/>
        </authorList>
    </citation>
    <scope>IDENTIFICATION</scope>
    <source>
        <strain evidence="1">cv. Heinz 1706</strain>
    </source>
</reference>
<protein>
    <submittedName>
        <fullName evidence="1">Uncharacterized protein</fullName>
    </submittedName>
</protein>
<dbReference type="PaxDb" id="4081-Solyc09g092190.1.1"/>